<evidence type="ECO:0000256" key="1">
    <source>
        <dbReference type="SAM" id="Coils"/>
    </source>
</evidence>
<dbReference type="Proteomes" id="UP001174909">
    <property type="component" value="Unassembled WGS sequence"/>
</dbReference>
<dbReference type="PANTHER" id="PTHR22878:SF66">
    <property type="entry name" value="DYNEIN AXONEMAL HEAVY CHAIN 7"/>
    <property type="match status" value="1"/>
</dbReference>
<organism evidence="4 5">
    <name type="scientific">Geodia barretti</name>
    <name type="common">Barrett's horny sponge</name>
    <dbReference type="NCBI Taxonomy" id="519541"/>
    <lineage>
        <taxon>Eukaryota</taxon>
        <taxon>Metazoa</taxon>
        <taxon>Porifera</taxon>
        <taxon>Demospongiae</taxon>
        <taxon>Heteroscleromorpha</taxon>
        <taxon>Tetractinellida</taxon>
        <taxon>Astrophorina</taxon>
        <taxon>Geodiidae</taxon>
        <taxon>Geodia</taxon>
    </lineage>
</organism>
<dbReference type="GO" id="GO:0007018">
    <property type="term" value="P:microtubule-based movement"/>
    <property type="evidence" value="ECO:0007669"/>
    <property type="project" value="InterPro"/>
</dbReference>
<dbReference type="Pfam" id="PF08393">
    <property type="entry name" value="DHC_N2"/>
    <property type="match status" value="1"/>
</dbReference>
<reference evidence="4" key="1">
    <citation type="submission" date="2023-03" db="EMBL/GenBank/DDBJ databases">
        <authorList>
            <person name="Steffen K."/>
            <person name="Cardenas P."/>
        </authorList>
    </citation>
    <scope>NUCLEOTIDE SEQUENCE</scope>
</reference>
<dbReference type="InterPro" id="IPR013602">
    <property type="entry name" value="Dynein_heavy_linker"/>
</dbReference>
<dbReference type="AlphaFoldDB" id="A0AA35R5H6"/>
<evidence type="ECO:0000256" key="2">
    <source>
        <dbReference type="SAM" id="MobiDB-lite"/>
    </source>
</evidence>
<evidence type="ECO:0000259" key="3">
    <source>
        <dbReference type="Pfam" id="PF08393"/>
    </source>
</evidence>
<comment type="caution">
    <text evidence="4">The sequence shown here is derived from an EMBL/GenBank/DDBJ whole genome shotgun (WGS) entry which is preliminary data.</text>
</comment>
<dbReference type="EMBL" id="CASHTH010000552">
    <property type="protein sequence ID" value="CAI8004188.1"/>
    <property type="molecule type" value="Genomic_DNA"/>
</dbReference>
<evidence type="ECO:0000313" key="4">
    <source>
        <dbReference type="EMBL" id="CAI8004188.1"/>
    </source>
</evidence>
<sequence>MDVQPHLGPAAAKRSRRKDETVKFLPALPTHRAKPSWQQTQPSFKLFSGGPPSMMSAGTSGDPWTTTGLPPLKDRTGTRPLPPSAAETLHTGQKRPRSRSWEPQSQLTPISKRRGGGATGVRPLPPTSRQHQRSQTAGSAFSRPRKQREQFRSALVRLILHGKGVDEEEEEGREGPVTGRSSSPTSADIDLLRYLYYINNGVDTEHVAPLEDSWISNILARVGSGTDPAGNSLVTKFSGGVEFLSDEVREEYLLSVKKSIVDFVLKDPRPKQQTAEVPKLPHRQELEVVPKPWNQTFLTAGMAMSETLFVTNPTVAAMLRIWHQEYTHYRLVNCAGLLSRSEVYEMADFDRVVKRDLESSKTLLTTKWLPALQNIFFLGNKRKQIPLDHLEAFFDGIAVVMTNQLREMTLASIADYLHVFCPVKEEKCAGIFSGFSLNLVVSGTVLKFEPDPSGFEVLVTNTFDKMLTVVNCVPRVETKLYPNEGSTPAKPNLSPTISPQLLTDAKAKVKVVLEEGMKGPQEHIKRFEKYQPLITREAEDEAEKFMKEEHTFLEYEKQVYKYQELVSELQYEVEKLVPLGLFELHCDEAVRSLAKRASDIITQLLTRMAQENQRLNQQLRKEYEAIADKALTTPTDTEHLMALKEEMSAATEKTLPQLETRVIEARHRVEFLLEHTTVSHSEVKLNVDTFRWLERIPPILEEHNDIITRSRKEKEDALKFRRDRFKAELESYEKQLKEFETFGDLQEVRRYQKKAQAMKTRLDEALEKIEGFNTEEDAFDWERSQYPQRNKLVNTLDPYHKLYSTIIEFQNKHDGWMDGPMSGVDPDQVENDVGSMWRTLYKMEKSLSEYPNPLKMAQKTKTRVDNFKELQGLIAALFNPGLRGPSLGEDELHRWTRPPPH</sequence>
<name>A0AA35R5H6_GEOBA</name>
<feature type="compositionally biased region" description="Polar residues" evidence="2">
    <location>
        <begin position="56"/>
        <end position="68"/>
    </location>
</feature>
<keyword evidence="5" id="KW-1185">Reference proteome</keyword>
<dbReference type="GO" id="GO:0051959">
    <property type="term" value="F:dynein light intermediate chain binding"/>
    <property type="evidence" value="ECO:0007669"/>
    <property type="project" value="InterPro"/>
</dbReference>
<gene>
    <name evidence="4" type="ORF">GBAR_LOCUS3848</name>
</gene>
<dbReference type="GO" id="GO:0045505">
    <property type="term" value="F:dynein intermediate chain binding"/>
    <property type="evidence" value="ECO:0007669"/>
    <property type="project" value="InterPro"/>
</dbReference>
<dbReference type="GO" id="GO:0030286">
    <property type="term" value="C:dynein complex"/>
    <property type="evidence" value="ECO:0007669"/>
    <property type="project" value="InterPro"/>
</dbReference>
<feature type="compositionally biased region" description="Polar residues" evidence="2">
    <location>
        <begin position="127"/>
        <end position="139"/>
    </location>
</feature>
<feature type="region of interest" description="Disordered" evidence="2">
    <location>
        <begin position="162"/>
        <end position="184"/>
    </location>
</feature>
<proteinExistence type="predicted"/>
<protein>
    <submittedName>
        <fullName evidence="4">Dynein heavy chain 7, axonemal</fullName>
    </submittedName>
</protein>
<dbReference type="PANTHER" id="PTHR22878">
    <property type="entry name" value="DYNEIN HEAVY CHAIN 6, AXONEMAL-LIKE-RELATED"/>
    <property type="match status" value="1"/>
</dbReference>
<feature type="domain" description="Dynein heavy chain linker" evidence="3">
    <location>
        <begin position="791"/>
        <end position="883"/>
    </location>
</feature>
<evidence type="ECO:0000313" key="5">
    <source>
        <dbReference type="Proteomes" id="UP001174909"/>
    </source>
</evidence>
<feature type="region of interest" description="Disordered" evidence="2">
    <location>
        <begin position="1"/>
        <end position="148"/>
    </location>
</feature>
<feature type="coiled-coil region" evidence="1">
    <location>
        <begin position="715"/>
        <end position="775"/>
    </location>
</feature>
<feature type="coiled-coil region" evidence="1">
    <location>
        <begin position="601"/>
        <end position="629"/>
    </location>
</feature>
<dbReference type="InterPro" id="IPR026983">
    <property type="entry name" value="DHC"/>
</dbReference>
<accession>A0AA35R5H6</accession>
<keyword evidence="1" id="KW-0175">Coiled coil</keyword>